<dbReference type="GO" id="GO:0051489">
    <property type="term" value="P:regulation of filopodium assembly"/>
    <property type="evidence" value="ECO:0007669"/>
    <property type="project" value="TreeGrafter"/>
</dbReference>
<dbReference type="GO" id="GO:0030425">
    <property type="term" value="C:dendrite"/>
    <property type="evidence" value="ECO:0007669"/>
    <property type="project" value="TreeGrafter"/>
</dbReference>
<accession>A0A8D8V9M4</accession>
<dbReference type="AlphaFoldDB" id="A0A8D8V9M4"/>
<dbReference type="GO" id="GO:0003785">
    <property type="term" value="F:actin monomer binding"/>
    <property type="evidence" value="ECO:0007669"/>
    <property type="project" value="TreeGrafter"/>
</dbReference>
<sequence>MQESNVLLNGLISKNKYTMDITECPEQDNIEATMEECIDRDANIAVESKSLLDQSYPDFVEKYFSRINCNEIRGPADDYSVLVHSNRVCLVTLADTHKLMQPDKIPIKVDFQISDKINREDNPMTGKGKRGAQQLCNNSILCHVTCQDGSCIPVHAAVAGKLLEINQSLVQNPAAVKETYIAIVLPSIPTFESFEIPLKNEDGFFDEDCDS</sequence>
<organism evidence="1">
    <name type="scientific">Cacopsylla melanoneura</name>
    <dbReference type="NCBI Taxonomy" id="428564"/>
    <lineage>
        <taxon>Eukaryota</taxon>
        <taxon>Metazoa</taxon>
        <taxon>Ecdysozoa</taxon>
        <taxon>Arthropoda</taxon>
        <taxon>Hexapoda</taxon>
        <taxon>Insecta</taxon>
        <taxon>Pterygota</taxon>
        <taxon>Neoptera</taxon>
        <taxon>Paraneoptera</taxon>
        <taxon>Hemiptera</taxon>
        <taxon>Sternorrhyncha</taxon>
        <taxon>Psylloidea</taxon>
        <taxon>Psyllidae</taxon>
        <taxon>Psyllinae</taxon>
        <taxon>Cacopsylla</taxon>
    </lineage>
</organism>
<evidence type="ECO:0000313" key="1">
    <source>
        <dbReference type="EMBL" id="CAG6719506.1"/>
    </source>
</evidence>
<dbReference type="GO" id="GO:0048813">
    <property type="term" value="P:dendrite morphogenesis"/>
    <property type="evidence" value="ECO:0007669"/>
    <property type="project" value="TreeGrafter"/>
</dbReference>
<dbReference type="GO" id="GO:0032433">
    <property type="term" value="C:filopodium tip"/>
    <property type="evidence" value="ECO:0007669"/>
    <property type="project" value="TreeGrafter"/>
</dbReference>
<dbReference type="GO" id="GO:0030027">
    <property type="term" value="C:lamellipodium"/>
    <property type="evidence" value="ECO:0007669"/>
    <property type="project" value="TreeGrafter"/>
</dbReference>
<reference evidence="1" key="1">
    <citation type="submission" date="2021-05" db="EMBL/GenBank/DDBJ databases">
        <authorList>
            <person name="Alioto T."/>
            <person name="Alioto T."/>
            <person name="Gomez Garrido J."/>
        </authorList>
    </citation>
    <scope>NUCLEOTIDE SEQUENCE</scope>
</reference>
<protein>
    <submittedName>
        <fullName evidence="1">Protein Simiate</fullName>
    </submittedName>
</protein>
<dbReference type="InterPro" id="IPR011053">
    <property type="entry name" value="Single_hybrid_motif"/>
</dbReference>
<dbReference type="PANTHER" id="PTHR13651">
    <property type="entry name" value="PROTEIN ABITRAM"/>
    <property type="match status" value="1"/>
</dbReference>
<dbReference type="SUPFAM" id="SSF51230">
    <property type="entry name" value="Single hybrid motif"/>
    <property type="match status" value="1"/>
</dbReference>
<dbReference type="PANTHER" id="PTHR13651:SF0">
    <property type="entry name" value="PROTEIN ABITRAM"/>
    <property type="match status" value="1"/>
</dbReference>
<dbReference type="InterPro" id="IPR039169">
    <property type="entry name" value="Abitram"/>
</dbReference>
<dbReference type="GO" id="GO:0030833">
    <property type="term" value="P:regulation of actin filament polymerization"/>
    <property type="evidence" value="ECO:0007669"/>
    <property type="project" value="TreeGrafter"/>
</dbReference>
<dbReference type="GO" id="GO:0005634">
    <property type="term" value="C:nucleus"/>
    <property type="evidence" value="ECO:0007669"/>
    <property type="project" value="TreeGrafter"/>
</dbReference>
<name>A0A8D8V9M4_9HEMI</name>
<dbReference type="GO" id="GO:0051015">
    <property type="term" value="F:actin filament binding"/>
    <property type="evidence" value="ECO:0007669"/>
    <property type="project" value="TreeGrafter"/>
</dbReference>
<dbReference type="EMBL" id="HBUF01358954">
    <property type="protein sequence ID" value="CAG6719506.1"/>
    <property type="molecule type" value="Transcribed_RNA"/>
</dbReference>
<proteinExistence type="predicted"/>